<evidence type="ECO:0000313" key="3">
    <source>
        <dbReference type="Proteomes" id="UP001139311"/>
    </source>
</evidence>
<reference evidence="2" key="1">
    <citation type="submission" date="2021-10" db="EMBL/GenBank/DDBJ databases">
        <title>Roseicella aerolatum sp. nov., isolated from aerosols of e-waste dismantling site.</title>
        <authorList>
            <person name="Qin T."/>
        </authorList>
    </citation>
    <scope>NUCLEOTIDE SEQUENCE</scope>
    <source>
        <strain evidence="2">GB24</strain>
    </source>
</reference>
<feature type="signal peptide" evidence="1">
    <location>
        <begin position="1"/>
        <end position="26"/>
    </location>
</feature>
<evidence type="ECO:0000256" key="1">
    <source>
        <dbReference type="SAM" id="SignalP"/>
    </source>
</evidence>
<proteinExistence type="predicted"/>
<dbReference type="RefSeq" id="WP_226609203.1">
    <property type="nucleotide sequence ID" value="NZ_JAJAQI010000021.1"/>
</dbReference>
<gene>
    <name evidence="2" type="ORF">LHA35_14945</name>
</gene>
<accession>A0A9X1L8F6</accession>
<keyword evidence="1" id="KW-0732">Signal</keyword>
<dbReference type="Proteomes" id="UP001139311">
    <property type="component" value="Unassembled WGS sequence"/>
</dbReference>
<dbReference type="Pfam" id="PF11306">
    <property type="entry name" value="DUF3108"/>
    <property type="match status" value="1"/>
</dbReference>
<comment type="caution">
    <text evidence="2">The sequence shown here is derived from an EMBL/GenBank/DDBJ whole genome shotgun (WGS) entry which is preliminary data.</text>
</comment>
<protein>
    <submittedName>
        <fullName evidence="2">DUF3108 domain-containing protein</fullName>
    </submittedName>
</protein>
<feature type="chain" id="PRO_5040898158" evidence="1">
    <location>
        <begin position="27"/>
        <end position="273"/>
    </location>
</feature>
<evidence type="ECO:0000313" key="2">
    <source>
        <dbReference type="EMBL" id="MCB4823031.1"/>
    </source>
</evidence>
<dbReference type="InterPro" id="IPR021457">
    <property type="entry name" value="DUF3108"/>
</dbReference>
<keyword evidence="3" id="KW-1185">Reference proteome</keyword>
<dbReference type="EMBL" id="JAJAQI010000021">
    <property type="protein sequence ID" value="MCB4823031.1"/>
    <property type="molecule type" value="Genomic_DNA"/>
</dbReference>
<name>A0A9X1L8F6_9PROT</name>
<dbReference type="AlphaFoldDB" id="A0A9X1L8F6"/>
<organism evidence="2 3">
    <name type="scientific">Roseicella aerolata</name>
    <dbReference type="NCBI Taxonomy" id="2883479"/>
    <lineage>
        <taxon>Bacteria</taxon>
        <taxon>Pseudomonadati</taxon>
        <taxon>Pseudomonadota</taxon>
        <taxon>Alphaproteobacteria</taxon>
        <taxon>Acetobacterales</taxon>
        <taxon>Roseomonadaceae</taxon>
        <taxon>Roseicella</taxon>
    </lineage>
</organism>
<sequence length="273" mass="29862">MAQTRLLLPAACAAGLLALASPGAHAEPLLARYEVRFAGLHVMDVEAVLDLEGHRYRVTTRTRTTGLAGVFSRSDQVTLVEGAWRGAEPLPARYRAEGTWRGDRREVAMDWVAPGQPVLRRLEPPREPEREPVPEALQRGTMDTLSAMAKLTRTVALTGRCEGGAAVYDGRRRADITAWTDGVQRLPQNAHFGGEALRCGFESRLLAGARLDRDPEEAKKPQPATAWIGRPLPDRPPIPVRIEVPTRWFGHVRVVLAGVAPLSSGQEIAQGRN</sequence>